<dbReference type="Proteomes" id="UP000292886">
    <property type="component" value="Chromosome"/>
</dbReference>
<evidence type="ECO:0000313" key="4">
    <source>
        <dbReference type="Proteomes" id="UP000292886"/>
    </source>
</evidence>
<name>A0A4P6YQZ1_9LACO</name>
<keyword evidence="1" id="KW-0175">Coiled coil</keyword>
<dbReference type="RefSeq" id="WP_133362082.1">
    <property type="nucleotide sequence ID" value="NZ_CP037940.1"/>
</dbReference>
<gene>
    <name evidence="3" type="ORF">EQG49_00335</name>
</gene>
<feature type="transmembrane region" description="Helical" evidence="2">
    <location>
        <begin position="32"/>
        <end position="51"/>
    </location>
</feature>
<keyword evidence="2" id="KW-0812">Transmembrane</keyword>
<keyword evidence="2" id="KW-0472">Membrane</keyword>
<sequence>MSRGKERKSFQSRLDDLHYDLTHQYRTNLKRITIAFIGVLFVSFVIPVFLVQRTSSVADTRINTWYNLGTSNIQVRLKNREYNAKEHFMIMQFEVKNEMPDVTNLVTDKDIDFGFATEPKQRLAMSIVPTSNHTFTAVVRGINSRYHAIFVNLRDGSLGQDNALQSGTASSSEDSTMQFVVNRNDKIINNNLKFKSQQTYAVEAIDNLITEKKNSIKNANGRIQKLQDLIKNDQTDLATLEKNADDFVGGKQVDNKQTKDQLLSEIVDAKTQINDENKKIDSFNKQIDDYKNQQNGIKNGSIKLQKVWSN</sequence>
<dbReference type="EMBL" id="CP037940">
    <property type="protein sequence ID" value="QBO35002.1"/>
    <property type="molecule type" value="Genomic_DNA"/>
</dbReference>
<keyword evidence="4" id="KW-1185">Reference proteome</keyword>
<organism evidence="3 4">
    <name type="scientific">Periweissella cryptocerci</name>
    <dbReference type="NCBI Taxonomy" id="2506420"/>
    <lineage>
        <taxon>Bacteria</taxon>
        <taxon>Bacillati</taxon>
        <taxon>Bacillota</taxon>
        <taxon>Bacilli</taxon>
        <taxon>Lactobacillales</taxon>
        <taxon>Lactobacillaceae</taxon>
        <taxon>Periweissella</taxon>
    </lineage>
</organism>
<reference evidence="4" key="1">
    <citation type="submission" date="2019-03" db="EMBL/GenBank/DDBJ databases">
        <title>Weissella sp. 26KH-42 Genome sequencing.</title>
        <authorList>
            <person name="Heo J."/>
            <person name="Kim S.-J."/>
            <person name="Kim J.-S."/>
            <person name="Hong S.-B."/>
            <person name="Kwon S.-W."/>
        </authorList>
    </citation>
    <scope>NUCLEOTIDE SEQUENCE [LARGE SCALE GENOMIC DNA]</scope>
    <source>
        <strain evidence="4">26KH-42</strain>
    </source>
</reference>
<dbReference type="OrthoDB" id="2320444at2"/>
<dbReference type="AlphaFoldDB" id="A0A4P6YQZ1"/>
<evidence type="ECO:0000256" key="1">
    <source>
        <dbReference type="SAM" id="Coils"/>
    </source>
</evidence>
<dbReference type="KEGG" id="wei:EQG49_00335"/>
<evidence type="ECO:0000256" key="2">
    <source>
        <dbReference type="SAM" id="Phobius"/>
    </source>
</evidence>
<feature type="coiled-coil region" evidence="1">
    <location>
        <begin position="209"/>
        <end position="293"/>
    </location>
</feature>
<proteinExistence type="predicted"/>
<evidence type="ECO:0000313" key="3">
    <source>
        <dbReference type="EMBL" id="QBO35002.1"/>
    </source>
</evidence>
<accession>A0A4P6YQZ1</accession>
<keyword evidence="2" id="KW-1133">Transmembrane helix</keyword>
<protein>
    <submittedName>
        <fullName evidence="3">Uncharacterized protein</fullName>
    </submittedName>
</protein>